<evidence type="ECO:0000259" key="2">
    <source>
        <dbReference type="Pfam" id="PF16200"/>
    </source>
</evidence>
<evidence type="ECO:0000256" key="1">
    <source>
        <dbReference type="ARBA" id="ARBA00008164"/>
    </source>
</evidence>
<dbReference type="InterPro" id="IPR032435">
    <property type="entry name" value="STML2-like_C"/>
</dbReference>
<accession>A0A915IFN3</accession>
<keyword evidence="3" id="KW-1185">Reference proteome</keyword>
<sequence>MKCMRYEIKNMKMPPRIEEAMQMQVEAERKKRAAVLESEGVKQAEINVAEGKKMSAILASEASMQQAINEAQGESQAIKLKAQARASAIELVAKSLNEKLGGNAAALSVAEQYVDAFGNLAKSSNTLILPANASDPSSMVAQALTVYKNIINQQNGNANGETNDFVKFKVIVAIRVENTKKARIVKAVQCRQNTLAAALTVYHFPPPPGML</sequence>
<organism evidence="3 4">
    <name type="scientific">Romanomermis culicivorax</name>
    <name type="common">Nematode worm</name>
    <dbReference type="NCBI Taxonomy" id="13658"/>
    <lineage>
        <taxon>Eukaryota</taxon>
        <taxon>Metazoa</taxon>
        <taxon>Ecdysozoa</taxon>
        <taxon>Nematoda</taxon>
        <taxon>Enoplea</taxon>
        <taxon>Dorylaimia</taxon>
        <taxon>Mermithida</taxon>
        <taxon>Mermithoidea</taxon>
        <taxon>Mermithidae</taxon>
        <taxon>Romanomermis</taxon>
    </lineage>
</organism>
<name>A0A915IFN3_ROMCU</name>
<dbReference type="InterPro" id="IPR001972">
    <property type="entry name" value="Stomatin_HflK_fam"/>
</dbReference>
<reference evidence="4" key="1">
    <citation type="submission" date="2022-11" db="UniProtKB">
        <authorList>
            <consortium name="WormBaseParasite"/>
        </authorList>
    </citation>
    <scope>IDENTIFICATION</scope>
</reference>
<protein>
    <submittedName>
        <fullName evidence="4">STML2-like C-terminal extension domain-containing protein</fullName>
    </submittedName>
</protein>
<dbReference type="WBParaSite" id="nRc.2.0.1.t12723-RA">
    <property type="protein sequence ID" value="nRc.2.0.1.t12723-RA"/>
    <property type="gene ID" value="nRc.2.0.1.g12723"/>
</dbReference>
<comment type="similarity">
    <text evidence="1">Belongs to the band 7/mec-2 family.</text>
</comment>
<dbReference type="GO" id="GO:0007005">
    <property type="term" value="P:mitochondrion organization"/>
    <property type="evidence" value="ECO:0007669"/>
    <property type="project" value="TreeGrafter"/>
</dbReference>
<dbReference type="InterPro" id="IPR050710">
    <property type="entry name" value="Band7/mec-2_domain"/>
</dbReference>
<evidence type="ECO:0000313" key="3">
    <source>
        <dbReference type="Proteomes" id="UP000887565"/>
    </source>
</evidence>
<dbReference type="PANTHER" id="PTHR43327:SF10">
    <property type="entry name" value="STOMATIN-LIKE PROTEIN 2, MITOCHONDRIAL"/>
    <property type="match status" value="1"/>
</dbReference>
<proteinExistence type="inferred from homology"/>
<dbReference type="PANTHER" id="PTHR43327">
    <property type="entry name" value="STOMATIN-LIKE PROTEIN 2, MITOCHONDRIAL"/>
    <property type="match status" value="1"/>
</dbReference>
<dbReference type="Pfam" id="PF16200">
    <property type="entry name" value="Band_7_C"/>
    <property type="match status" value="1"/>
</dbReference>
<dbReference type="Proteomes" id="UP000887565">
    <property type="component" value="Unplaced"/>
</dbReference>
<feature type="domain" description="STML2-like C-terminal extension" evidence="2">
    <location>
        <begin position="90"/>
        <end position="150"/>
    </location>
</feature>
<dbReference type="GO" id="GO:0016020">
    <property type="term" value="C:membrane"/>
    <property type="evidence" value="ECO:0007669"/>
    <property type="project" value="InterPro"/>
</dbReference>
<dbReference type="AlphaFoldDB" id="A0A915IFN3"/>
<dbReference type="PRINTS" id="PR00721">
    <property type="entry name" value="STOMATIN"/>
</dbReference>
<evidence type="ECO:0000313" key="4">
    <source>
        <dbReference type="WBParaSite" id="nRc.2.0.1.t12723-RA"/>
    </source>
</evidence>
<dbReference type="OMA" id="DWNEYIS"/>
<dbReference type="GO" id="GO:0005739">
    <property type="term" value="C:mitochondrion"/>
    <property type="evidence" value="ECO:0007669"/>
    <property type="project" value="TreeGrafter"/>
</dbReference>